<dbReference type="PANTHER" id="PTHR47959">
    <property type="entry name" value="ATP-DEPENDENT RNA HELICASE RHLE-RELATED"/>
    <property type="match status" value="1"/>
</dbReference>
<evidence type="ECO:0000256" key="3">
    <source>
        <dbReference type="ARBA" id="ARBA00022806"/>
    </source>
</evidence>
<dbReference type="EMBL" id="JBHUIY010000008">
    <property type="protein sequence ID" value="MFD2233313.1"/>
    <property type="molecule type" value="Genomic_DNA"/>
</dbReference>
<feature type="compositionally biased region" description="Low complexity" evidence="8">
    <location>
        <begin position="382"/>
        <end position="397"/>
    </location>
</feature>
<feature type="region of interest" description="Disordered" evidence="8">
    <location>
        <begin position="380"/>
        <end position="438"/>
    </location>
</feature>
<feature type="short sequence motif" description="Q motif" evidence="6">
    <location>
        <begin position="2"/>
        <end position="30"/>
    </location>
</feature>
<dbReference type="InterPro" id="IPR001650">
    <property type="entry name" value="Helicase_C-like"/>
</dbReference>
<dbReference type="GO" id="GO:0016787">
    <property type="term" value="F:hydrolase activity"/>
    <property type="evidence" value="ECO:0007669"/>
    <property type="project" value="UniProtKB-KW"/>
</dbReference>
<dbReference type="InterPro" id="IPR014014">
    <property type="entry name" value="RNA_helicase_DEAD_Q_motif"/>
</dbReference>
<organism evidence="12 13">
    <name type="scientific">Phaeospirillum tilakii</name>
    <dbReference type="NCBI Taxonomy" id="741673"/>
    <lineage>
        <taxon>Bacteria</taxon>
        <taxon>Pseudomonadati</taxon>
        <taxon>Pseudomonadota</taxon>
        <taxon>Alphaproteobacteria</taxon>
        <taxon>Rhodospirillales</taxon>
        <taxon>Rhodospirillaceae</taxon>
        <taxon>Phaeospirillum</taxon>
    </lineage>
</organism>
<keyword evidence="1 7" id="KW-0547">Nucleotide-binding</keyword>
<evidence type="ECO:0000259" key="9">
    <source>
        <dbReference type="PROSITE" id="PS51192"/>
    </source>
</evidence>
<gene>
    <name evidence="12" type="ORF">ACFSNB_05805</name>
</gene>
<dbReference type="EC" id="3.6.4.-" evidence="12"/>
<keyword evidence="13" id="KW-1185">Reference proteome</keyword>
<dbReference type="InterPro" id="IPR011545">
    <property type="entry name" value="DEAD/DEAH_box_helicase_dom"/>
</dbReference>
<evidence type="ECO:0000259" key="11">
    <source>
        <dbReference type="PROSITE" id="PS51195"/>
    </source>
</evidence>
<evidence type="ECO:0000259" key="10">
    <source>
        <dbReference type="PROSITE" id="PS51194"/>
    </source>
</evidence>
<dbReference type="PROSITE" id="PS00039">
    <property type="entry name" value="DEAD_ATP_HELICASE"/>
    <property type="match status" value="1"/>
</dbReference>
<evidence type="ECO:0000313" key="13">
    <source>
        <dbReference type="Proteomes" id="UP001597296"/>
    </source>
</evidence>
<feature type="domain" description="Helicase C-terminal" evidence="10">
    <location>
        <begin position="219"/>
        <end position="381"/>
    </location>
</feature>
<dbReference type="InterPro" id="IPR000629">
    <property type="entry name" value="RNA-helicase_DEAD-box_CS"/>
</dbReference>
<protein>
    <submittedName>
        <fullName evidence="12">DEAD/DEAH box helicase</fullName>
        <ecNumber evidence="12">3.6.4.-</ecNumber>
    </submittedName>
</protein>
<dbReference type="CDD" id="cd00268">
    <property type="entry name" value="DEADc"/>
    <property type="match status" value="1"/>
</dbReference>
<dbReference type="Gene3D" id="3.40.50.300">
    <property type="entry name" value="P-loop containing nucleotide triphosphate hydrolases"/>
    <property type="match status" value="2"/>
</dbReference>
<accession>A0ABW5C8Z7</accession>
<name>A0ABW5C8Z7_9PROT</name>
<dbReference type="SMART" id="SM00487">
    <property type="entry name" value="DEXDc"/>
    <property type="match status" value="1"/>
</dbReference>
<dbReference type="InterPro" id="IPR027417">
    <property type="entry name" value="P-loop_NTPase"/>
</dbReference>
<dbReference type="SMART" id="SM00490">
    <property type="entry name" value="HELICc"/>
    <property type="match status" value="1"/>
</dbReference>
<keyword evidence="4 7" id="KW-0067">ATP-binding</keyword>
<sequence length="438" mass="46974">MTLFADLGLAEPLLQALAAEGYAHPTPIQEQSIPYLLAGKDVLGLAQTGTGKTAAFALPLLHRLDIEKKRAMPKSTRVLVLTPTRELAVQVAQNFRSYGSRYRLRYAQVFGGVGMVPQIKTMAGGVDILVATPGRLLDLMGQNAIRLDSVEALVLDEADRMLDMGFIQPIRRIVAALPKARQTVLFSATMPDSILGLAESVLHCPVRVEVAPVSSTAEKIEQRVLFVDRENKRSLLTNLLSERNVERALVFTRTKHGANRVAELLDKAGIPADAIHGNKSQGARQKALNDFRDGRIRVLVATDIAARGIDVDGVTHVFNYELPNEPESYVHRIGRTARAGASGIALSLCDADEVAYLRAIEKTIQQSVPVDDTHAFHAPHIAQRTARGGGRPAPTGRRPGGRPAGRSAQPAQAKQGKPAGKPAAARNGNGAARGGRAG</sequence>
<feature type="domain" description="DEAD-box RNA helicase Q" evidence="11">
    <location>
        <begin position="2"/>
        <end position="30"/>
    </location>
</feature>
<reference evidence="13" key="1">
    <citation type="journal article" date="2019" name="Int. J. Syst. Evol. Microbiol.">
        <title>The Global Catalogue of Microorganisms (GCM) 10K type strain sequencing project: providing services to taxonomists for standard genome sequencing and annotation.</title>
        <authorList>
            <consortium name="The Broad Institute Genomics Platform"/>
            <consortium name="The Broad Institute Genome Sequencing Center for Infectious Disease"/>
            <person name="Wu L."/>
            <person name="Ma J."/>
        </authorList>
    </citation>
    <scope>NUCLEOTIDE SEQUENCE [LARGE SCALE GENOMIC DNA]</scope>
    <source>
        <strain evidence="13">KCTC 15012</strain>
    </source>
</reference>
<evidence type="ECO:0000256" key="6">
    <source>
        <dbReference type="PROSITE-ProRule" id="PRU00552"/>
    </source>
</evidence>
<comment type="similarity">
    <text evidence="5 7">Belongs to the DEAD box helicase family.</text>
</comment>
<evidence type="ECO:0000256" key="7">
    <source>
        <dbReference type="RuleBase" id="RU000492"/>
    </source>
</evidence>
<dbReference type="PROSITE" id="PS51192">
    <property type="entry name" value="HELICASE_ATP_BIND_1"/>
    <property type="match status" value="1"/>
</dbReference>
<dbReference type="InterPro" id="IPR050079">
    <property type="entry name" value="DEAD_box_RNA_helicase"/>
</dbReference>
<keyword evidence="2 7" id="KW-0378">Hydrolase</keyword>
<evidence type="ECO:0000256" key="2">
    <source>
        <dbReference type="ARBA" id="ARBA00022801"/>
    </source>
</evidence>
<proteinExistence type="inferred from homology"/>
<evidence type="ECO:0000256" key="1">
    <source>
        <dbReference type="ARBA" id="ARBA00022741"/>
    </source>
</evidence>
<dbReference type="InterPro" id="IPR014001">
    <property type="entry name" value="Helicase_ATP-bd"/>
</dbReference>
<dbReference type="GO" id="GO:0004386">
    <property type="term" value="F:helicase activity"/>
    <property type="evidence" value="ECO:0007669"/>
    <property type="project" value="UniProtKB-KW"/>
</dbReference>
<evidence type="ECO:0000256" key="4">
    <source>
        <dbReference type="ARBA" id="ARBA00022840"/>
    </source>
</evidence>
<comment type="caution">
    <text evidence="12">The sequence shown here is derived from an EMBL/GenBank/DDBJ whole genome shotgun (WGS) entry which is preliminary data.</text>
</comment>
<dbReference type="PROSITE" id="PS51195">
    <property type="entry name" value="Q_MOTIF"/>
    <property type="match status" value="1"/>
</dbReference>
<feature type="domain" description="Helicase ATP-binding" evidence="9">
    <location>
        <begin position="33"/>
        <end position="208"/>
    </location>
</feature>
<dbReference type="Pfam" id="PF00270">
    <property type="entry name" value="DEAD"/>
    <property type="match status" value="1"/>
</dbReference>
<dbReference type="Proteomes" id="UP001597296">
    <property type="component" value="Unassembled WGS sequence"/>
</dbReference>
<dbReference type="PANTHER" id="PTHR47959:SF13">
    <property type="entry name" value="ATP-DEPENDENT RNA HELICASE RHLE"/>
    <property type="match status" value="1"/>
</dbReference>
<dbReference type="InterPro" id="IPR044742">
    <property type="entry name" value="DEAD/DEAH_RhlB"/>
</dbReference>
<evidence type="ECO:0000256" key="5">
    <source>
        <dbReference type="ARBA" id="ARBA00038437"/>
    </source>
</evidence>
<dbReference type="Pfam" id="PF00271">
    <property type="entry name" value="Helicase_C"/>
    <property type="match status" value="1"/>
</dbReference>
<dbReference type="CDD" id="cd18787">
    <property type="entry name" value="SF2_C_DEAD"/>
    <property type="match status" value="1"/>
</dbReference>
<dbReference type="PROSITE" id="PS51194">
    <property type="entry name" value="HELICASE_CTER"/>
    <property type="match status" value="1"/>
</dbReference>
<keyword evidence="3 7" id="KW-0347">Helicase</keyword>
<feature type="compositionally biased region" description="Low complexity" evidence="8">
    <location>
        <begin position="404"/>
        <end position="430"/>
    </location>
</feature>
<evidence type="ECO:0000313" key="12">
    <source>
        <dbReference type="EMBL" id="MFD2233313.1"/>
    </source>
</evidence>
<dbReference type="RefSeq" id="WP_377315091.1">
    <property type="nucleotide sequence ID" value="NZ_JBHUIY010000008.1"/>
</dbReference>
<dbReference type="SUPFAM" id="SSF52540">
    <property type="entry name" value="P-loop containing nucleoside triphosphate hydrolases"/>
    <property type="match status" value="1"/>
</dbReference>
<evidence type="ECO:0000256" key="8">
    <source>
        <dbReference type="SAM" id="MobiDB-lite"/>
    </source>
</evidence>